<accession>A0A165ELZ8</accession>
<dbReference type="OrthoDB" id="3243310at2759"/>
<evidence type="ECO:0000313" key="2">
    <source>
        <dbReference type="Proteomes" id="UP000077266"/>
    </source>
</evidence>
<gene>
    <name evidence="1" type="ORF">EXIGLDRAFT_723931</name>
</gene>
<organism evidence="1 2">
    <name type="scientific">Exidia glandulosa HHB12029</name>
    <dbReference type="NCBI Taxonomy" id="1314781"/>
    <lineage>
        <taxon>Eukaryota</taxon>
        <taxon>Fungi</taxon>
        <taxon>Dikarya</taxon>
        <taxon>Basidiomycota</taxon>
        <taxon>Agaricomycotina</taxon>
        <taxon>Agaricomycetes</taxon>
        <taxon>Auriculariales</taxon>
        <taxon>Exidiaceae</taxon>
        <taxon>Exidia</taxon>
    </lineage>
</organism>
<protein>
    <submittedName>
        <fullName evidence="1">Uncharacterized protein</fullName>
    </submittedName>
</protein>
<reference evidence="1 2" key="1">
    <citation type="journal article" date="2016" name="Mol. Biol. Evol.">
        <title>Comparative Genomics of Early-Diverging Mushroom-Forming Fungi Provides Insights into the Origins of Lignocellulose Decay Capabilities.</title>
        <authorList>
            <person name="Nagy L.G."/>
            <person name="Riley R."/>
            <person name="Tritt A."/>
            <person name="Adam C."/>
            <person name="Daum C."/>
            <person name="Floudas D."/>
            <person name="Sun H."/>
            <person name="Yadav J.S."/>
            <person name="Pangilinan J."/>
            <person name="Larsson K.H."/>
            <person name="Matsuura K."/>
            <person name="Barry K."/>
            <person name="Labutti K."/>
            <person name="Kuo R."/>
            <person name="Ohm R.A."/>
            <person name="Bhattacharya S.S."/>
            <person name="Shirouzu T."/>
            <person name="Yoshinaga Y."/>
            <person name="Martin F.M."/>
            <person name="Grigoriev I.V."/>
            <person name="Hibbett D.S."/>
        </authorList>
    </citation>
    <scope>NUCLEOTIDE SEQUENCE [LARGE SCALE GENOMIC DNA]</scope>
    <source>
        <strain evidence="1 2">HHB12029</strain>
    </source>
</reference>
<evidence type="ECO:0000313" key="1">
    <source>
        <dbReference type="EMBL" id="KZV87253.1"/>
    </source>
</evidence>
<dbReference type="STRING" id="1314781.A0A165ELZ8"/>
<dbReference type="AlphaFoldDB" id="A0A165ELZ8"/>
<dbReference type="EMBL" id="KV426131">
    <property type="protein sequence ID" value="KZV87253.1"/>
    <property type="molecule type" value="Genomic_DNA"/>
</dbReference>
<proteinExistence type="predicted"/>
<dbReference type="Proteomes" id="UP000077266">
    <property type="component" value="Unassembled WGS sequence"/>
</dbReference>
<sequence length="189" mass="21813">MLELEFHPRYVASTERRKRKFEKKWDTLVKAFNDLDRTTDATMVLMAAPPHPHTRQLLSLSSRGIRRLAHPVLHPQSASSAHTHVNTMRASFARLASYHRNTRSVSLPPLVERIEEVQGEEELRGALQAALGSLDAMRTMYMQREERWREETRRLAEDGMSVQRMMAQTLGERGYAYRHGNDNDNDNSA</sequence>
<keyword evidence="2" id="KW-1185">Reference proteome</keyword>
<dbReference type="InParanoid" id="A0A165ELZ8"/>
<name>A0A165ELZ8_EXIGL</name>